<evidence type="ECO:0000256" key="1">
    <source>
        <dbReference type="SAM" id="MobiDB-lite"/>
    </source>
</evidence>
<dbReference type="EMBL" id="LAXD01000001">
    <property type="protein sequence ID" value="KWW99760.1"/>
    <property type="molecule type" value="Genomic_DNA"/>
</dbReference>
<organism evidence="2 3">
    <name type="scientific">Carbonactinospora thermoautotrophica</name>
    <dbReference type="NCBI Taxonomy" id="1469144"/>
    <lineage>
        <taxon>Bacteria</taxon>
        <taxon>Bacillati</taxon>
        <taxon>Actinomycetota</taxon>
        <taxon>Actinomycetes</taxon>
        <taxon>Kitasatosporales</taxon>
        <taxon>Carbonactinosporaceae</taxon>
        <taxon>Carbonactinospora</taxon>
    </lineage>
</organism>
<reference evidence="3" key="1">
    <citation type="submission" date="2015-04" db="EMBL/GenBank/DDBJ databases">
        <title>Physiological reanalysis, assessment of diazotrophy, and genome sequences of multiple isolates of Streptomyces thermoautotrophicus.</title>
        <authorList>
            <person name="MacKellar D.C."/>
            <person name="Lieber L."/>
            <person name="Norman J."/>
            <person name="Bolger A."/>
            <person name="Tobin C."/>
            <person name="Murray J.W."/>
            <person name="Chang R."/>
            <person name="Ford T."/>
            <person name="Nguyen P.Q."/>
            <person name="Woodward J."/>
            <person name="Permingeat H."/>
            <person name="Joshi N.S."/>
            <person name="Silver P.A."/>
            <person name="Usadel B."/>
            <person name="Rutherford A.W."/>
            <person name="Friesen M."/>
            <person name="Prell J."/>
        </authorList>
    </citation>
    <scope>NUCLEOTIDE SEQUENCE [LARGE SCALE GENOMIC DNA]</scope>
    <source>
        <strain evidence="3">H1</strain>
    </source>
</reference>
<dbReference type="STRING" id="1469144.LI90_1399"/>
<dbReference type="Proteomes" id="UP000070188">
    <property type="component" value="Unassembled WGS sequence"/>
</dbReference>
<dbReference type="PATRIC" id="fig|1469144.10.peg.1537"/>
<accession>A0A132MPI1</accession>
<protein>
    <recommendedName>
        <fullName evidence="4">Antitoxin</fullName>
    </recommendedName>
</protein>
<dbReference type="Pfam" id="PF14013">
    <property type="entry name" value="MT0933_antitox"/>
    <property type="match status" value="1"/>
</dbReference>
<gene>
    <name evidence="2" type="ORF">LI90_1399</name>
</gene>
<feature type="compositionally biased region" description="Basic and acidic residues" evidence="1">
    <location>
        <begin position="20"/>
        <end position="49"/>
    </location>
</feature>
<comment type="caution">
    <text evidence="2">The sequence shown here is derived from an EMBL/GenBank/DDBJ whole genome shotgun (WGS) entry which is preliminary data.</text>
</comment>
<dbReference type="InterPro" id="IPR028037">
    <property type="entry name" value="Antitoxin_Rv0909/MT0933"/>
</dbReference>
<feature type="region of interest" description="Disordered" evidence="1">
    <location>
        <begin position="20"/>
        <end position="124"/>
    </location>
</feature>
<evidence type="ECO:0000313" key="2">
    <source>
        <dbReference type="EMBL" id="KWW99760.1"/>
    </source>
</evidence>
<name>A0A132MPI1_9ACTN</name>
<keyword evidence="3" id="KW-1185">Reference proteome</keyword>
<proteinExistence type="predicted"/>
<evidence type="ECO:0000313" key="3">
    <source>
        <dbReference type="Proteomes" id="UP000070188"/>
    </source>
</evidence>
<dbReference type="AlphaFoldDB" id="A0A132MPI1"/>
<sequence length="124" mass="13356">MAPEEDSMGIFGIFDKFKQHAREHGEQVKQGLDKAARFADEKTGGRHSEQIQSAREQADKYLTGQGGEPASGRQETSSGHGEPGGEPGKESYTAPSDTEEGTTETGEPGEWRTREPGAPPSDPR</sequence>
<evidence type="ECO:0008006" key="4">
    <source>
        <dbReference type="Google" id="ProtNLM"/>
    </source>
</evidence>